<dbReference type="SUPFAM" id="SSF53756">
    <property type="entry name" value="UDP-Glycosyltransferase/glycogen phosphorylase"/>
    <property type="match status" value="1"/>
</dbReference>
<dbReference type="GO" id="GO:0005829">
    <property type="term" value="C:cytosol"/>
    <property type="evidence" value="ECO:0007669"/>
    <property type="project" value="TreeGrafter"/>
</dbReference>
<comment type="caution">
    <text evidence="3">The sequence shown here is derived from an EMBL/GenBank/DDBJ whole genome shotgun (WGS) entry which is preliminary data.</text>
</comment>
<gene>
    <name evidence="3" type="ORF">UU69_C0005G0011</name>
</gene>
<evidence type="ECO:0000256" key="1">
    <source>
        <dbReference type="ARBA" id="ARBA00022676"/>
    </source>
</evidence>
<dbReference type="Proteomes" id="UP000034299">
    <property type="component" value="Unassembled WGS sequence"/>
</dbReference>
<organism evidence="3 4">
    <name type="scientific">Candidatus Magasanikbacteria bacterium GW2011_GWA2_41_55</name>
    <dbReference type="NCBI Taxonomy" id="1619038"/>
    <lineage>
        <taxon>Bacteria</taxon>
        <taxon>Candidatus Magasanikiibacteriota</taxon>
    </lineage>
</organism>
<dbReference type="EMBL" id="LCBP01000005">
    <property type="protein sequence ID" value="KKS13439.1"/>
    <property type="molecule type" value="Genomic_DNA"/>
</dbReference>
<dbReference type="GO" id="GO:0008713">
    <property type="term" value="F:ADP-heptose-lipopolysaccharide heptosyltransferase activity"/>
    <property type="evidence" value="ECO:0007669"/>
    <property type="project" value="TreeGrafter"/>
</dbReference>
<dbReference type="InterPro" id="IPR002201">
    <property type="entry name" value="Glyco_trans_9"/>
</dbReference>
<dbReference type="AlphaFoldDB" id="A0A0G0WKT7"/>
<dbReference type="Gene3D" id="3.40.50.2000">
    <property type="entry name" value="Glycogen Phosphorylase B"/>
    <property type="match status" value="2"/>
</dbReference>
<dbReference type="PANTHER" id="PTHR30160">
    <property type="entry name" value="TETRAACYLDISACCHARIDE 4'-KINASE-RELATED"/>
    <property type="match status" value="1"/>
</dbReference>
<evidence type="ECO:0000256" key="2">
    <source>
        <dbReference type="ARBA" id="ARBA00022679"/>
    </source>
</evidence>
<keyword evidence="1" id="KW-0328">Glycosyltransferase</keyword>
<reference evidence="3 4" key="1">
    <citation type="journal article" date="2015" name="Nature">
        <title>rRNA introns, odd ribosomes, and small enigmatic genomes across a large radiation of phyla.</title>
        <authorList>
            <person name="Brown C.T."/>
            <person name="Hug L.A."/>
            <person name="Thomas B.C."/>
            <person name="Sharon I."/>
            <person name="Castelle C.J."/>
            <person name="Singh A."/>
            <person name="Wilkins M.J."/>
            <person name="Williams K.H."/>
            <person name="Banfield J.F."/>
        </authorList>
    </citation>
    <scope>NUCLEOTIDE SEQUENCE [LARGE SCALE GENOMIC DNA]</scope>
</reference>
<accession>A0A0G0WKT7</accession>
<protein>
    <submittedName>
        <fullName evidence="3">Glycosyl transferase, family 9</fullName>
    </submittedName>
</protein>
<evidence type="ECO:0000313" key="3">
    <source>
        <dbReference type="EMBL" id="KKS13439.1"/>
    </source>
</evidence>
<dbReference type="CDD" id="cd03789">
    <property type="entry name" value="GT9_LPS_heptosyltransferase"/>
    <property type="match status" value="1"/>
</dbReference>
<dbReference type="Pfam" id="PF01075">
    <property type="entry name" value="Glyco_transf_9"/>
    <property type="match status" value="1"/>
</dbReference>
<proteinExistence type="predicted"/>
<name>A0A0G0WKT7_9BACT</name>
<sequence length="347" mass="39750">MTKLGDMICTTPMFRAVKEKYPESRLFVIGNKTNKDVLGGNHDVDEYLTYEKKLFWSFVKKLRSEKVDFACITHPNFWGLAMLYLAGVKSIAAPVIKNGFCPSETKLYKMLRKFVSTVSHKMGFYAPREYLRLLEPTGIFTENTKKHLYFSKKAEDIIGRFFAKNGINSKYDFVVGVSPSAGNKIKKWPEKRFAEIADYLYEKYEAKVIIIGALNDENEVKQMVACLNQKTKVINTMGMFNIDELKVLMSKINLFISVDTGPIYIAEAFNIPTVDIIGPIDEREQPPTGEMHKIVKLESRASPELFVMNASIYDKNEARRQVELISVNMVKEKTDEIIADMKIRKNI</sequence>
<dbReference type="PANTHER" id="PTHR30160:SF7">
    <property type="entry name" value="ADP-HEPTOSE--LPS HEPTOSYLTRANSFERASE 2"/>
    <property type="match status" value="1"/>
</dbReference>
<keyword evidence="2 3" id="KW-0808">Transferase</keyword>
<evidence type="ECO:0000313" key="4">
    <source>
        <dbReference type="Proteomes" id="UP000034299"/>
    </source>
</evidence>
<dbReference type="InterPro" id="IPR051199">
    <property type="entry name" value="LPS_LOS_Heptosyltrfase"/>
</dbReference>
<dbReference type="GO" id="GO:0009244">
    <property type="term" value="P:lipopolysaccharide core region biosynthetic process"/>
    <property type="evidence" value="ECO:0007669"/>
    <property type="project" value="TreeGrafter"/>
</dbReference>